<dbReference type="Proteomes" id="UP000323000">
    <property type="component" value="Chromosome 9"/>
</dbReference>
<sequence length="138" mass="15796">MGNNCLKISRAQNDEEKYYEMVKAIRRMRKSNESKSETKELEEEKEEVGRSSESVGGVVRVKVLMSQEELKQILSCHEGKELKYSFVEKILENAMKLQRGSGNTRFSHQVRASSEGGFTTTTTSNWRPVLESIPEETM</sequence>
<evidence type="ECO:0000256" key="1">
    <source>
        <dbReference type="SAM" id="MobiDB-lite"/>
    </source>
</evidence>
<evidence type="ECO:0000313" key="3">
    <source>
        <dbReference type="Proteomes" id="UP000323000"/>
    </source>
</evidence>
<dbReference type="OrthoDB" id="1304043at2759"/>
<name>A0A5C7HDY4_9ROSI</name>
<comment type="caution">
    <text evidence="2">The sequence shown here is derived from an EMBL/GenBank/DDBJ whole genome shotgun (WGS) entry which is preliminary data.</text>
</comment>
<feature type="region of interest" description="Disordered" evidence="1">
    <location>
        <begin position="100"/>
        <end position="124"/>
    </location>
</feature>
<feature type="compositionally biased region" description="Basic and acidic residues" evidence="1">
    <location>
        <begin position="30"/>
        <end position="39"/>
    </location>
</feature>
<dbReference type="AlphaFoldDB" id="A0A5C7HDY4"/>
<evidence type="ECO:0000313" key="2">
    <source>
        <dbReference type="EMBL" id="TXG55363.1"/>
    </source>
</evidence>
<dbReference type="PANTHER" id="PTHR33148:SF55">
    <property type="entry name" value="OS01G0219300 PROTEIN"/>
    <property type="match status" value="1"/>
</dbReference>
<reference evidence="3" key="1">
    <citation type="journal article" date="2019" name="Gigascience">
        <title>De novo genome assembly of the endangered Acer yangbiense, a plant species with extremely small populations endemic to Yunnan Province, China.</title>
        <authorList>
            <person name="Yang J."/>
            <person name="Wariss H.M."/>
            <person name="Tao L."/>
            <person name="Zhang R."/>
            <person name="Yun Q."/>
            <person name="Hollingsworth P."/>
            <person name="Dao Z."/>
            <person name="Luo G."/>
            <person name="Guo H."/>
            <person name="Ma Y."/>
            <person name="Sun W."/>
        </authorList>
    </citation>
    <scope>NUCLEOTIDE SEQUENCE [LARGE SCALE GENOMIC DNA]</scope>
    <source>
        <strain evidence="3">cv. Malutang</strain>
    </source>
</reference>
<keyword evidence="3" id="KW-1185">Reference proteome</keyword>
<proteinExistence type="predicted"/>
<gene>
    <name evidence="2" type="ORF">EZV62_020619</name>
</gene>
<dbReference type="EMBL" id="VAHF01000009">
    <property type="protein sequence ID" value="TXG55363.1"/>
    <property type="molecule type" value="Genomic_DNA"/>
</dbReference>
<accession>A0A5C7HDY4</accession>
<protein>
    <submittedName>
        <fullName evidence="2">Uncharacterized protein</fullName>
    </submittedName>
</protein>
<organism evidence="2 3">
    <name type="scientific">Acer yangbiense</name>
    <dbReference type="NCBI Taxonomy" id="1000413"/>
    <lineage>
        <taxon>Eukaryota</taxon>
        <taxon>Viridiplantae</taxon>
        <taxon>Streptophyta</taxon>
        <taxon>Embryophyta</taxon>
        <taxon>Tracheophyta</taxon>
        <taxon>Spermatophyta</taxon>
        <taxon>Magnoliopsida</taxon>
        <taxon>eudicotyledons</taxon>
        <taxon>Gunneridae</taxon>
        <taxon>Pentapetalae</taxon>
        <taxon>rosids</taxon>
        <taxon>malvids</taxon>
        <taxon>Sapindales</taxon>
        <taxon>Sapindaceae</taxon>
        <taxon>Hippocastanoideae</taxon>
        <taxon>Acereae</taxon>
        <taxon>Acer</taxon>
    </lineage>
</organism>
<feature type="region of interest" description="Disordered" evidence="1">
    <location>
        <begin position="27"/>
        <end position="54"/>
    </location>
</feature>
<feature type="compositionally biased region" description="Polar residues" evidence="1">
    <location>
        <begin position="100"/>
        <end position="118"/>
    </location>
</feature>
<dbReference type="PANTHER" id="PTHR33148">
    <property type="entry name" value="PLASTID MOVEMENT IMPAIRED PROTEIN-RELATED"/>
    <property type="match status" value="1"/>
</dbReference>